<organism evidence="1">
    <name type="scientific">marine sediment metagenome</name>
    <dbReference type="NCBI Taxonomy" id="412755"/>
    <lineage>
        <taxon>unclassified sequences</taxon>
        <taxon>metagenomes</taxon>
        <taxon>ecological metagenomes</taxon>
    </lineage>
</organism>
<proteinExistence type="predicted"/>
<gene>
    <name evidence="1" type="ORF">LCGC14_1984380</name>
</gene>
<dbReference type="EMBL" id="LAZR01022266">
    <property type="protein sequence ID" value="KKL82473.1"/>
    <property type="molecule type" value="Genomic_DNA"/>
</dbReference>
<sequence length="170" mass="18602">MLFKSQIFTQVSGSVGGLTFARNRAGMYTRARTVPVDPQTAQQIAVRANMATLVVRWGTTLTDAQRAVWETYAANTPVLDKFGDSVNITGQQMFLRSNLSRLQSPLLVVDDGPIVFNLGTFSPVAIVTTTPIIVTVTFDNTDAWANEDDGTVRLAIRPQNPGKNYFTGPY</sequence>
<evidence type="ECO:0000313" key="1">
    <source>
        <dbReference type="EMBL" id="KKL82473.1"/>
    </source>
</evidence>
<dbReference type="AlphaFoldDB" id="A0A0F9F858"/>
<accession>A0A0F9F858</accession>
<protein>
    <submittedName>
        <fullName evidence="1">Uncharacterized protein</fullName>
    </submittedName>
</protein>
<feature type="non-terminal residue" evidence="1">
    <location>
        <position position="170"/>
    </location>
</feature>
<reference evidence="1" key="1">
    <citation type="journal article" date="2015" name="Nature">
        <title>Complex archaea that bridge the gap between prokaryotes and eukaryotes.</title>
        <authorList>
            <person name="Spang A."/>
            <person name="Saw J.H."/>
            <person name="Jorgensen S.L."/>
            <person name="Zaremba-Niedzwiedzka K."/>
            <person name="Martijn J."/>
            <person name="Lind A.E."/>
            <person name="van Eijk R."/>
            <person name="Schleper C."/>
            <person name="Guy L."/>
            <person name="Ettema T.J."/>
        </authorList>
    </citation>
    <scope>NUCLEOTIDE SEQUENCE</scope>
</reference>
<name>A0A0F9F858_9ZZZZ</name>
<comment type="caution">
    <text evidence="1">The sequence shown here is derived from an EMBL/GenBank/DDBJ whole genome shotgun (WGS) entry which is preliminary data.</text>
</comment>